<dbReference type="GO" id="GO:0016740">
    <property type="term" value="F:transferase activity"/>
    <property type="evidence" value="ECO:0007669"/>
    <property type="project" value="UniProtKB-KW"/>
</dbReference>
<sequence length="240" mass="26828">MPAYNAAKTLAKTFQDIPKDKVAEIILGDDCSEDQTILIAQSLGLEVLKTPCNLGYGGNQKMLYQEALRRGATIVVLLHPDWQYDATKIPELIAPIAAGEKDVMLGSRILGGRAGTLAGGMPLYKYLSNRFLTLVENMTFNFSLSELHTGFRAFSAPVLKKVSYELNSNDFVFDSEMLAQIAVQKFRVGEVPVPCRYFPEASEINFWRSSCYGLQTLLVCLKFMLHKLKIKELEQFIAKC</sequence>
<dbReference type="SUPFAM" id="SSF53448">
    <property type="entry name" value="Nucleotide-diphospho-sugar transferases"/>
    <property type="match status" value="1"/>
</dbReference>
<evidence type="ECO:0000313" key="3">
    <source>
        <dbReference type="Proteomes" id="UP000231343"/>
    </source>
</evidence>
<accession>A0A2H0XT36</accession>
<organism evidence="2 3">
    <name type="scientific">Candidatus Saganbacteria bacterium CG08_land_8_20_14_0_20_45_16</name>
    <dbReference type="NCBI Taxonomy" id="2014293"/>
    <lineage>
        <taxon>Bacteria</taxon>
        <taxon>Bacillati</taxon>
        <taxon>Saganbacteria</taxon>
    </lineage>
</organism>
<evidence type="ECO:0000259" key="1">
    <source>
        <dbReference type="Pfam" id="PF00535"/>
    </source>
</evidence>
<dbReference type="InterPro" id="IPR029044">
    <property type="entry name" value="Nucleotide-diphossugar_trans"/>
</dbReference>
<dbReference type="Proteomes" id="UP000231343">
    <property type="component" value="Unassembled WGS sequence"/>
</dbReference>
<comment type="caution">
    <text evidence="2">The sequence shown here is derived from an EMBL/GenBank/DDBJ whole genome shotgun (WGS) entry which is preliminary data.</text>
</comment>
<gene>
    <name evidence="2" type="ORF">COT42_08985</name>
</gene>
<dbReference type="PANTHER" id="PTHR48090:SF7">
    <property type="entry name" value="RFBJ PROTEIN"/>
    <property type="match status" value="1"/>
</dbReference>
<dbReference type="EMBL" id="PEYM01000148">
    <property type="protein sequence ID" value="PIS28106.1"/>
    <property type="molecule type" value="Genomic_DNA"/>
</dbReference>
<dbReference type="InterPro" id="IPR050256">
    <property type="entry name" value="Glycosyltransferase_2"/>
</dbReference>
<dbReference type="CDD" id="cd04179">
    <property type="entry name" value="DPM_DPG-synthase_like"/>
    <property type="match status" value="1"/>
</dbReference>
<keyword evidence="2" id="KW-0808">Transferase</keyword>
<name>A0A2H0XT36_UNCSA</name>
<protein>
    <submittedName>
        <fullName evidence="2">Glycosyl transferase family 2</fullName>
    </submittedName>
</protein>
<proteinExistence type="predicted"/>
<dbReference type="PANTHER" id="PTHR48090">
    <property type="entry name" value="UNDECAPRENYL-PHOSPHATE 4-DEOXY-4-FORMAMIDO-L-ARABINOSE TRANSFERASE-RELATED"/>
    <property type="match status" value="1"/>
</dbReference>
<evidence type="ECO:0000313" key="2">
    <source>
        <dbReference type="EMBL" id="PIS28106.1"/>
    </source>
</evidence>
<feature type="domain" description="Glycosyltransferase 2-like" evidence="1">
    <location>
        <begin position="1"/>
        <end position="161"/>
    </location>
</feature>
<dbReference type="Gene3D" id="3.90.550.10">
    <property type="entry name" value="Spore Coat Polysaccharide Biosynthesis Protein SpsA, Chain A"/>
    <property type="match status" value="1"/>
</dbReference>
<dbReference type="AlphaFoldDB" id="A0A2H0XT36"/>
<dbReference type="InterPro" id="IPR001173">
    <property type="entry name" value="Glyco_trans_2-like"/>
</dbReference>
<reference evidence="2 3" key="1">
    <citation type="submission" date="2017-09" db="EMBL/GenBank/DDBJ databases">
        <title>Depth-based differentiation of microbial function through sediment-hosted aquifers and enrichment of novel symbionts in the deep terrestrial subsurface.</title>
        <authorList>
            <person name="Probst A.J."/>
            <person name="Ladd B."/>
            <person name="Jarett J.K."/>
            <person name="Geller-Mcgrath D.E."/>
            <person name="Sieber C.M."/>
            <person name="Emerson J.B."/>
            <person name="Anantharaman K."/>
            <person name="Thomas B.C."/>
            <person name="Malmstrom R."/>
            <person name="Stieglmeier M."/>
            <person name="Klingl A."/>
            <person name="Woyke T."/>
            <person name="Ryan C.M."/>
            <person name="Banfield J.F."/>
        </authorList>
    </citation>
    <scope>NUCLEOTIDE SEQUENCE [LARGE SCALE GENOMIC DNA]</scope>
    <source>
        <strain evidence="2">CG08_land_8_20_14_0_20_45_16</strain>
    </source>
</reference>
<dbReference type="Pfam" id="PF00535">
    <property type="entry name" value="Glycos_transf_2"/>
    <property type="match status" value="1"/>
</dbReference>